<evidence type="ECO:0000313" key="2">
    <source>
        <dbReference type="Proteomes" id="UP000257080"/>
    </source>
</evidence>
<evidence type="ECO:0000313" key="1">
    <source>
        <dbReference type="EMBL" id="RFA26869.1"/>
    </source>
</evidence>
<dbReference type="AlphaFoldDB" id="A0A3E0WCF1"/>
<name>A0A3E0WCF1_9MICO</name>
<protein>
    <submittedName>
        <fullName evidence="1">Uncharacterized protein</fullName>
    </submittedName>
</protein>
<dbReference type="EMBL" id="NBXE01000022">
    <property type="protein sequence ID" value="RFA26869.1"/>
    <property type="molecule type" value="Genomic_DNA"/>
</dbReference>
<accession>A0A3E0WCF1</accession>
<sequence>MVTSQVSYSAAVRPPCVAKRENISGLADDQSVSVRCWFEIPERRPGKGKAAAATPSMVTLLFRIESA</sequence>
<comment type="caution">
    <text evidence="1">The sequence shown here is derived from an EMBL/GenBank/DDBJ whole genome shotgun (WGS) entry which is preliminary data.</text>
</comment>
<proteinExistence type="predicted"/>
<organism evidence="1 2">
    <name type="scientific">Subtercola boreus</name>
    <dbReference type="NCBI Taxonomy" id="120213"/>
    <lineage>
        <taxon>Bacteria</taxon>
        <taxon>Bacillati</taxon>
        <taxon>Actinomycetota</taxon>
        <taxon>Actinomycetes</taxon>
        <taxon>Micrococcales</taxon>
        <taxon>Microbacteriaceae</taxon>
        <taxon>Subtercola</taxon>
    </lineage>
</organism>
<dbReference type="Proteomes" id="UP000257080">
    <property type="component" value="Unassembled WGS sequence"/>
</dbReference>
<reference evidence="1 2" key="1">
    <citation type="submission" date="2017-04" db="EMBL/GenBank/DDBJ databases">
        <title>Comparative genome analysis of Subtercola boreus.</title>
        <authorList>
            <person name="Cho Y.-J."/>
            <person name="Cho A."/>
            <person name="Kim O.-S."/>
            <person name="Lee J.-I."/>
        </authorList>
    </citation>
    <scope>NUCLEOTIDE SEQUENCE [LARGE SCALE GENOMIC DNA]</scope>
    <source>
        <strain evidence="1 2">P28004</strain>
    </source>
</reference>
<gene>
    <name evidence="1" type="ORF">B7R25_08980</name>
</gene>